<protein>
    <submittedName>
        <fullName evidence="6">Uncharacterized protein</fullName>
    </submittedName>
</protein>
<dbReference type="PANTHER" id="PTHR17453">
    <property type="entry name" value="SIGNAL RECOGNITION PARTICLE 19 KD PROTEIN"/>
    <property type="match status" value="1"/>
</dbReference>
<evidence type="ECO:0000313" key="7">
    <source>
        <dbReference type="Proteomes" id="UP000815325"/>
    </source>
</evidence>
<dbReference type="Pfam" id="PF01922">
    <property type="entry name" value="SRP19"/>
    <property type="match status" value="1"/>
</dbReference>
<reference evidence="6" key="1">
    <citation type="submission" date="2017-08" db="EMBL/GenBank/DDBJ databases">
        <authorList>
            <person name="Polle J.E."/>
            <person name="Barry K."/>
            <person name="Cushman J."/>
            <person name="Schmutz J."/>
            <person name="Tran D."/>
            <person name="Hathwaick L.T."/>
            <person name="Yim W.C."/>
            <person name="Jenkins J."/>
            <person name="Mckie-Krisberg Z.M."/>
            <person name="Prochnik S."/>
            <person name="Lindquist E."/>
            <person name="Dockter R.B."/>
            <person name="Adam C."/>
            <person name="Molina H."/>
            <person name="Bunkerborg J."/>
            <person name="Jin E."/>
            <person name="Buchheim M."/>
            <person name="Magnuson J."/>
        </authorList>
    </citation>
    <scope>NUCLEOTIDE SEQUENCE</scope>
    <source>
        <strain evidence="6">CCAP 19/18</strain>
    </source>
</reference>
<evidence type="ECO:0000256" key="1">
    <source>
        <dbReference type="ARBA" id="ARBA00004496"/>
    </source>
</evidence>
<keyword evidence="3" id="KW-0733">Signal recognition particle</keyword>
<dbReference type="Gene3D" id="3.30.56.30">
    <property type="entry name" value="Signal recognition particle, SRP19-like subunit"/>
    <property type="match status" value="1"/>
</dbReference>
<keyword evidence="7" id="KW-1185">Reference proteome</keyword>
<dbReference type="Proteomes" id="UP000815325">
    <property type="component" value="Unassembled WGS sequence"/>
</dbReference>
<dbReference type="SUPFAM" id="SSF69695">
    <property type="entry name" value="SRP19"/>
    <property type="match status" value="1"/>
</dbReference>
<comment type="caution">
    <text evidence="6">The sequence shown here is derived from an EMBL/GenBank/DDBJ whole genome shotgun (WGS) entry which is preliminary data.</text>
</comment>
<evidence type="ECO:0000313" key="6">
    <source>
        <dbReference type="EMBL" id="KAF5828795.1"/>
    </source>
</evidence>
<proteinExistence type="predicted"/>
<accession>A0ABQ7G2G7</accession>
<organism evidence="6 7">
    <name type="scientific">Dunaliella salina</name>
    <name type="common">Green alga</name>
    <name type="synonym">Protococcus salinus</name>
    <dbReference type="NCBI Taxonomy" id="3046"/>
    <lineage>
        <taxon>Eukaryota</taxon>
        <taxon>Viridiplantae</taxon>
        <taxon>Chlorophyta</taxon>
        <taxon>core chlorophytes</taxon>
        <taxon>Chlorophyceae</taxon>
        <taxon>CS clade</taxon>
        <taxon>Chlamydomonadales</taxon>
        <taxon>Dunaliellaceae</taxon>
        <taxon>Dunaliella</taxon>
    </lineage>
</organism>
<evidence type="ECO:0000256" key="3">
    <source>
        <dbReference type="ARBA" id="ARBA00023135"/>
    </source>
</evidence>
<evidence type="ECO:0000256" key="4">
    <source>
        <dbReference type="ARBA" id="ARBA00023274"/>
    </source>
</evidence>
<dbReference type="InterPro" id="IPR002778">
    <property type="entry name" value="Signal_recog_particle_SRP19"/>
</dbReference>
<gene>
    <name evidence="6" type="ORF">DUNSADRAFT_17074</name>
</gene>
<dbReference type="EMBL" id="MU070245">
    <property type="protein sequence ID" value="KAF5828795.1"/>
    <property type="molecule type" value="Genomic_DNA"/>
</dbReference>
<dbReference type="InterPro" id="IPR036521">
    <property type="entry name" value="SRP19-like_sf"/>
</dbReference>
<name>A0ABQ7G2G7_DUNSA</name>
<comment type="subcellular location">
    <subcellularLocation>
        <location evidence="1">Cytoplasm</location>
    </subcellularLocation>
</comment>
<sequence>MMEACEALKLPAQVEDKHYPKAWWIRARLRVQIKNGDGTFIDPEITSKQKLLLKLAQQVPKTPLRLKKGPMPMNILAMPPLGPGQRHGASSADADGAGKGAGSSAPASGSGGSNKKKKGRK</sequence>
<evidence type="ECO:0000256" key="2">
    <source>
        <dbReference type="ARBA" id="ARBA00022490"/>
    </source>
</evidence>
<feature type="region of interest" description="Disordered" evidence="5">
    <location>
        <begin position="64"/>
        <end position="121"/>
    </location>
</feature>
<dbReference type="PANTHER" id="PTHR17453:SF0">
    <property type="entry name" value="SIGNAL RECOGNITION PARTICLE 19 KDA PROTEIN"/>
    <property type="match status" value="1"/>
</dbReference>
<keyword evidence="2" id="KW-0963">Cytoplasm</keyword>
<keyword evidence="4" id="KW-0687">Ribonucleoprotein</keyword>
<evidence type="ECO:0000256" key="5">
    <source>
        <dbReference type="SAM" id="MobiDB-lite"/>
    </source>
</evidence>